<dbReference type="EMBL" id="CABVLZ010000008">
    <property type="protein sequence ID" value="VVU95697.1"/>
    <property type="molecule type" value="Genomic_DNA"/>
</dbReference>
<dbReference type="InterPro" id="IPR012340">
    <property type="entry name" value="NA-bd_OB-fold"/>
</dbReference>
<evidence type="ECO:0000259" key="1">
    <source>
        <dbReference type="SMART" id="SM00955"/>
    </source>
</evidence>
<gene>
    <name evidence="2" type="ORF">CPAV1605_1452</name>
</gene>
<dbReference type="InterPro" id="IPR050180">
    <property type="entry name" value="RNR_Ribonuclease"/>
</dbReference>
<dbReference type="GO" id="GO:0005829">
    <property type="term" value="C:cytosol"/>
    <property type="evidence" value="ECO:0007669"/>
    <property type="project" value="TreeGrafter"/>
</dbReference>
<evidence type="ECO:0000313" key="2">
    <source>
        <dbReference type="EMBL" id="VVU95697.1"/>
    </source>
</evidence>
<dbReference type="GO" id="GO:0006402">
    <property type="term" value="P:mRNA catabolic process"/>
    <property type="evidence" value="ECO:0007669"/>
    <property type="project" value="TreeGrafter"/>
</dbReference>
<sequence length="546" mass="64016">MSKIIINHLGFGFINENDKTVFIPKSNTNGARSEDIVEYEIINSEDNIGNITNIVHSKDNYYIVSHIWKKQYVLKNLDTFVKKQIYIDISEFNFVIKDIIRINNKNEIIENLGQYYGIGRYAYLCKKYDINRFIPEEDFELNNIIDDRIDLTNLNVFTIDPTSSKDFDDAISVRKEQDKYILGIHIADVSYFIKPKSQLDMLARQKMNSTYLNGLTIHMLPSKLSNDICSLVPGQKRKTVSLEIEYNLAGELINYKIQRTHIISKKRYTYDQVRKQIDNNNMDSNISLLYNLINILYPNITTAYNLPCVHISLNDLKKATSIELEPYDMAHIMIEKCMIIANEIISNHLNKKNMIFPYRTHPAPSLEKLEKYRQSLNHSNNKMYQEISKIKSYSNAYYAIENDGHYGLDITKYCHFTSPIRRYIDIVIHRILLNEYTYTTEELKEICKLSNEKEVASFKAESELIEINKKELIKESNEELDMLILDVFRTGIKVQIIKYMLEHTIHISNLSKNRLLFDKDNKKLYNSEFDEEIKIGQIIKLGFITK</sequence>
<dbReference type="GO" id="GO:0004540">
    <property type="term" value="F:RNA nuclease activity"/>
    <property type="evidence" value="ECO:0007669"/>
    <property type="project" value="InterPro"/>
</dbReference>
<dbReference type="SUPFAM" id="SSF50249">
    <property type="entry name" value="Nucleic acid-binding proteins"/>
    <property type="match status" value="1"/>
</dbReference>
<feature type="domain" description="RNB" evidence="1">
    <location>
        <begin position="148"/>
        <end position="438"/>
    </location>
</feature>
<dbReference type="PANTHER" id="PTHR23355:SF9">
    <property type="entry name" value="DIS3-LIKE EXONUCLEASE 2"/>
    <property type="match status" value="1"/>
</dbReference>
<dbReference type="AlphaFoldDB" id="A0A5E8CKS4"/>
<reference evidence="2" key="1">
    <citation type="submission" date="2019-09" db="EMBL/GenBank/DDBJ databases">
        <authorList>
            <person name="Needham M D."/>
        </authorList>
    </citation>
    <scope>NUCLEOTIDE SEQUENCE</scope>
</reference>
<organism evidence="2">
    <name type="scientific">seawater metagenome</name>
    <dbReference type="NCBI Taxonomy" id="1561972"/>
    <lineage>
        <taxon>unclassified sequences</taxon>
        <taxon>metagenomes</taxon>
        <taxon>ecological metagenomes</taxon>
    </lineage>
</organism>
<protein>
    <submittedName>
        <fullName evidence="2">RNB domain</fullName>
    </submittedName>
</protein>
<accession>A0A5E8CKS4</accession>
<dbReference type="PANTHER" id="PTHR23355">
    <property type="entry name" value="RIBONUCLEASE"/>
    <property type="match status" value="1"/>
</dbReference>
<dbReference type="InterPro" id="IPR001900">
    <property type="entry name" value="RNase_II/R"/>
</dbReference>
<dbReference type="GO" id="GO:0003723">
    <property type="term" value="F:RNA binding"/>
    <property type="evidence" value="ECO:0007669"/>
    <property type="project" value="InterPro"/>
</dbReference>
<proteinExistence type="predicted"/>
<dbReference type="Pfam" id="PF00773">
    <property type="entry name" value="RNB"/>
    <property type="match status" value="1"/>
</dbReference>
<dbReference type="SMART" id="SM00955">
    <property type="entry name" value="RNB"/>
    <property type="match status" value="1"/>
</dbReference>
<name>A0A5E8CKS4_9ZZZZ</name>